<gene>
    <name evidence="2" type="ORF">DVH24_006760</name>
    <name evidence="3" type="ORF">DVH24_006762</name>
    <name evidence="4" type="ORF">DVH24_014706</name>
    <name evidence="5" type="ORF">DVH24_014710</name>
</gene>
<feature type="domain" description="HAT C-terminal dimerisation" evidence="1">
    <location>
        <begin position="5"/>
        <end position="40"/>
    </location>
</feature>
<evidence type="ECO:0000313" key="3">
    <source>
        <dbReference type="EMBL" id="RXH90817.1"/>
    </source>
</evidence>
<dbReference type="EMBL" id="RDQH01000334">
    <property type="protein sequence ID" value="RXH90815.1"/>
    <property type="molecule type" value="Genomic_DNA"/>
</dbReference>
<accession>A0A498J806</accession>
<dbReference type="InterPro" id="IPR008906">
    <property type="entry name" value="HATC_C_dom"/>
</dbReference>
<evidence type="ECO:0000313" key="4">
    <source>
        <dbReference type="EMBL" id="RXH90987.1"/>
    </source>
</evidence>
<dbReference type="Pfam" id="PF05699">
    <property type="entry name" value="Dimer_Tnp_hAT"/>
    <property type="match status" value="1"/>
</dbReference>
<dbReference type="EMBL" id="RDQH01000334">
    <property type="protein sequence ID" value="RXH90987.1"/>
    <property type="molecule type" value="Genomic_DNA"/>
</dbReference>
<keyword evidence="6" id="KW-1185">Reference proteome</keyword>
<dbReference type="SUPFAM" id="SSF53098">
    <property type="entry name" value="Ribonuclease H-like"/>
    <property type="match status" value="1"/>
</dbReference>
<evidence type="ECO:0000313" key="5">
    <source>
        <dbReference type="EMBL" id="RXH90991.1"/>
    </source>
</evidence>
<evidence type="ECO:0000313" key="6">
    <source>
        <dbReference type="Proteomes" id="UP000290289"/>
    </source>
</evidence>
<dbReference type="InterPro" id="IPR012337">
    <property type="entry name" value="RNaseH-like_sf"/>
</dbReference>
<name>A0A498J806_MALDO</name>
<protein>
    <recommendedName>
        <fullName evidence="1">HAT C-terminal dimerisation domain-containing protein</fullName>
    </recommendedName>
</protein>
<dbReference type="EMBL" id="RDQH01000334">
    <property type="protein sequence ID" value="RXH90991.1"/>
    <property type="molecule type" value="Genomic_DNA"/>
</dbReference>
<comment type="caution">
    <text evidence="3">The sequence shown here is derived from an EMBL/GenBank/DDBJ whole genome shotgun (WGS) entry which is preliminary data.</text>
</comment>
<organism evidence="3 6">
    <name type="scientific">Malus domestica</name>
    <name type="common">Apple</name>
    <name type="synonym">Pyrus malus</name>
    <dbReference type="NCBI Taxonomy" id="3750"/>
    <lineage>
        <taxon>Eukaryota</taxon>
        <taxon>Viridiplantae</taxon>
        <taxon>Streptophyta</taxon>
        <taxon>Embryophyta</taxon>
        <taxon>Tracheophyta</taxon>
        <taxon>Spermatophyta</taxon>
        <taxon>Magnoliopsida</taxon>
        <taxon>eudicotyledons</taxon>
        <taxon>Gunneridae</taxon>
        <taxon>Pentapetalae</taxon>
        <taxon>rosids</taxon>
        <taxon>fabids</taxon>
        <taxon>Rosales</taxon>
        <taxon>Rosaceae</taxon>
        <taxon>Amygdaloideae</taxon>
        <taxon>Maleae</taxon>
        <taxon>Malus</taxon>
    </lineage>
</organism>
<dbReference type="GO" id="GO:0046983">
    <property type="term" value="F:protein dimerization activity"/>
    <property type="evidence" value="ECO:0007669"/>
    <property type="project" value="InterPro"/>
</dbReference>
<dbReference type="EMBL" id="RDQH01000334">
    <property type="protein sequence ID" value="RXH90817.1"/>
    <property type="molecule type" value="Genomic_DNA"/>
</dbReference>
<dbReference type="Proteomes" id="UP000290289">
    <property type="component" value="Chromosome 8"/>
</dbReference>
<reference evidence="3 6" key="1">
    <citation type="submission" date="2018-10" db="EMBL/GenBank/DDBJ databases">
        <title>A high-quality apple genome assembly.</title>
        <authorList>
            <person name="Hu J."/>
        </authorList>
    </citation>
    <scope>NUCLEOTIDE SEQUENCE [LARGE SCALE GENOMIC DNA]</scope>
    <source>
        <strain evidence="6">cv. HFTH1</strain>
        <tissue evidence="3">Young leaf</tissue>
    </source>
</reference>
<dbReference type="AlphaFoldDB" id="A0A498J806"/>
<sequence>MEQFHYPVLSRLAFDVLAIHVSTVTLELVFSIGGRVIDQYCTLRKESADLEKLTMNPSIAYT</sequence>
<proteinExistence type="predicted"/>
<evidence type="ECO:0000313" key="2">
    <source>
        <dbReference type="EMBL" id="RXH90815.1"/>
    </source>
</evidence>
<evidence type="ECO:0000259" key="1">
    <source>
        <dbReference type="Pfam" id="PF05699"/>
    </source>
</evidence>